<sequence>MLDRINTEDEEFMQLLVDKLDRMVVTWQQPWYQQSNRLSRPFTETNDETSDDYRKYPITKKESDRIAKRWKKFCKEFDVPDKLLSFARWKNKYKCKSPNTPEESVRRFVTAYLARGLKRNMHQVYKHIMTHFGNPVKGPYSPEEEKLMDICFHYKPKYAVLYLSLLLGREPRGIYKRLQQKFTGKLEKKRLKWTLSLATKFFNLLLQYSECSVEELKYRKFEKSVWLKLEKELDQHYAYLQHFWYDALHVQIFVKKDVKINKIRKKVFKILKNTRYQVWRDIRWKELLEFFPDGFTHTFLYKLCINLFRGNRIYATRPLPEVIDFALNKIKTIRGNKRYVVNK</sequence>
<protein>
    <submittedName>
        <fullName evidence="1">Uncharacterized protein</fullName>
    </submittedName>
</protein>
<accession>A0ABN8ID16</accession>
<dbReference type="Proteomes" id="UP000837857">
    <property type="component" value="Chromosome 2"/>
</dbReference>
<name>A0ABN8ID16_9NEOP</name>
<feature type="non-terminal residue" evidence="1">
    <location>
        <position position="343"/>
    </location>
</feature>
<gene>
    <name evidence="1" type="ORF">IPOD504_LOCUS7631</name>
</gene>
<proteinExistence type="predicted"/>
<reference evidence="1" key="1">
    <citation type="submission" date="2022-03" db="EMBL/GenBank/DDBJ databases">
        <authorList>
            <person name="Martin H S."/>
        </authorList>
    </citation>
    <scope>NUCLEOTIDE SEQUENCE</scope>
</reference>
<evidence type="ECO:0000313" key="1">
    <source>
        <dbReference type="EMBL" id="CAH2050727.1"/>
    </source>
</evidence>
<evidence type="ECO:0000313" key="2">
    <source>
        <dbReference type="Proteomes" id="UP000837857"/>
    </source>
</evidence>
<dbReference type="EMBL" id="OW152814">
    <property type="protein sequence ID" value="CAH2050727.1"/>
    <property type="molecule type" value="Genomic_DNA"/>
</dbReference>
<keyword evidence="2" id="KW-1185">Reference proteome</keyword>
<organism evidence="1 2">
    <name type="scientific">Iphiclides podalirius</name>
    <name type="common">scarce swallowtail</name>
    <dbReference type="NCBI Taxonomy" id="110791"/>
    <lineage>
        <taxon>Eukaryota</taxon>
        <taxon>Metazoa</taxon>
        <taxon>Ecdysozoa</taxon>
        <taxon>Arthropoda</taxon>
        <taxon>Hexapoda</taxon>
        <taxon>Insecta</taxon>
        <taxon>Pterygota</taxon>
        <taxon>Neoptera</taxon>
        <taxon>Endopterygota</taxon>
        <taxon>Lepidoptera</taxon>
        <taxon>Glossata</taxon>
        <taxon>Ditrysia</taxon>
        <taxon>Papilionoidea</taxon>
        <taxon>Papilionidae</taxon>
        <taxon>Papilioninae</taxon>
        <taxon>Iphiclides</taxon>
    </lineage>
</organism>